<dbReference type="InterPro" id="IPR001750">
    <property type="entry name" value="ND/Mrp_TM"/>
</dbReference>
<dbReference type="RefSeq" id="WP_073067744.1">
    <property type="nucleotide sequence ID" value="NZ_FQUS01000026.1"/>
</dbReference>
<sequence length="628" mass="67198">MAAILLTILAPLAASALIIVTRKKIGYAALTGAAGSLAGSILLFRAALNGAVTQLQFAGLPRMLFRLEATEMAAVLSLVVAVITTSIFVYAIGYMKEEKGKLRFWSGITLFMGAMQLLVLAGDWILFVIAWEVMGFASYLLIGTWYWKKEAGDAANKAFTMNRVADLGLYVGVFVIILAGGSSQILAEPVQGVSVVGTLALLLAVMGKSAQVPFQSWLSAAMAGPTPVSALLHSATMVAAGIILLLKAFPLFPPEALFWIGLVGGITILLTGATAIFSEDIKRMLAASTSSQLGFMALAIGAGYPAAALAHLIAHAFMKSSLFLGAGIFQHEMHSTNYEKLKGSGKKLKLAFSGFAVSGLALAGIPPLIGFWSKDAILTAGLQADPASWYFPAVLIGAFFTAIYMGRAFGILWKGHSEPEEKPKKLSWMHLGFLTLVTAVIAGWLFLDPLVETSGFSIPKDNIAMISGLGAAFLGLAAGWVATAPVFKNRVWIFFRDNYPVAGGYTNVIVQPFQMLAAAANLIEQFLLQSVFEIGKAFLMLARWLADVPDRAVSFVVNQIGAFNLNISQWTQITDDRGIVEWIAGLVASVQRLGHYSRSIQSGLVHRELAWSVYGMILALIILSLTYL</sequence>
<evidence type="ECO:0000313" key="9">
    <source>
        <dbReference type="EMBL" id="SHG37251.1"/>
    </source>
</evidence>
<dbReference type="GO" id="GO:0016020">
    <property type="term" value="C:membrane"/>
    <property type="evidence" value="ECO:0007669"/>
    <property type="project" value="UniProtKB-SubCell"/>
</dbReference>
<evidence type="ECO:0000313" key="10">
    <source>
        <dbReference type="Proteomes" id="UP000184041"/>
    </source>
</evidence>
<keyword evidence="4 6" id="KW-0472">Membrane</keyword>
<protein>
    <submittedName>
        <fullName evidence="9">NADH-quinone oxidoreductase subunit L</fullName>
    </submittedName>
</protein>
<feature type="transmembrane region" description="Helical" evidence="6">
    <location>
        <begin position="72"/>
        <end position="92"/>
    </location>
</feature>
<evidence type="ECO:0000259" key="8">
    <source>
        <dbReference type="Pfam" id="PF00662"/>
    </source>
</evidence>
<keyword evidence="2 5" id="KW-0812">Transmembrane</keyword>
<dbReference type="Pfam" id="PF00662">
    <property type="entry name" value="Proton_antipo_N"/>
    <property type="match status" value="1"/>
</dbReference>
<evidence type="ECO:0000256" key="4">
    <source>
        <dbReference type="ARBA" id="ARBA00023136"/>
    </source>
</evidence>
<gene>
    <name evidence="9" type="ORF">SAMN05443144_12625</name>
</gene>
<keyword evidence="3 6" id="KW-1133">Transmembrane helix</keyword>
<dbReference type="AlphaFoldDB" id="A0A1M5J9U8"/>
<evidence type="ECO:0000256" key="3">
    <source>
        <dbReference type="ARBA" id="ARBA00022989"/>
    </source>
</evidence>
<evidence type="ECO:0000256" key="5">
    <source>
        <dbReference type="RuleBase" id="RU000320"/>
    </source>
</evidence>
<dbReference type="STRING" id="1194090.SAMN05443144_12625"/>
<feature type="transmembrane region" description="Helical" evidence="6">
    <location>
        <begin position="350"/>
        <end position="369"/>
    </location>
</feature>
<feature type="transmembrane region" description="Helical" evidence="6">
    <location>
        <begin position="609"/>
        <end position="627"/>
    </location>
</feature>
<name>A0A1M5J9U8_9BACT</name>
<dbReference type="PRINTS" id="PR01434">
    <property type="entry name" value="NADHDHGNASE5"/>
</dbReference>
<evidence type="ECO:0000256" key="2">
    <source>
        <dbReference type="ARBA" id="ARBA00022692"/>
    </source>
</evidence>
<comment type="subcellular location">
    <subcellularLocation>
        <location evidence="1">Endomembrane system</location>
        <topology evidence="1">Multi-pass membrane protein</topology>
    </subcellularLocation>
    <subcellularLocation>
        <location evidence="5">Membrane</location>
        <topology evidence="5">Multi-pass membrane protein</topology>
    </subcellularLocation>
</comment>
<dbReference type="InterPro" id="IPR001516">
    <property type="entry name" value="Proton_antipo_N"/>
</dbReference>
<dbReference type="GO" id="GO:0015990">
    <property type="term" value="P:electron transport coupled proton transport"/>
    <property type="evidence" value="ECO:0007669"/>
    <property type="project" value="TreeGrafter"/>
</dbReference>
<feature type="transmembrane region" description="Helical" evidence="6">
    <location>
        <begin position="104"/>
        <end position="122"/>
    </location>
</feature>
<dbReference type="OrthoDB" id="9807568at2"/>
<keyword evidence="10" id="KW-1185">Reference proteome</keyword>
<dbReference type="PANTHER" id="PTHR42829:SF2">
    <property type="entry name" value="NADH-UBIQUINONE OXIDOREDUCTASE CHAIN 5"/>
    <property type="match status" value="1"/>
</dbReference>
<feature type="transmembrane region" description="Helical" evidence="6">
    <location>
        <begin position="389"/>
        <end position="406"/>
    </location>
</feature>
<dbReference type="EMBL" id="FQUS01000026">
    <property type="protein sequence ID" value="SHG37251.1"/>
    <property type="molecule type" value="Genomic_DNA"/>
</dbReference>
<organism evidence="9 10">
    <name type="scientific">Fodinibius roseus</name>
    <dbReference type="NCBI Taxonomy" id="1194090"/>
    <lineage>
        <taxon>Bacteria</taxon>
        <taxon>Pseudomonadati</taxon>
        <taxon>Balneolota</taxon>
        <taxon>Balneolia</taxon>
        <taxon>Balneolales</taxon>
        <taxon>Balneolaceae</taxon>
        <taxon>Fodinibius</taxon>
    </lineage>
</organism>
<dbReference type="GO" id="GO:0008137">
    <property type="term" value="F:NADH dehydrogenase (ubiquinone) activity"/>
    <property type="evidence" value="ECO:0007669"/>
    <property type="project" value="InterPro"/>
</dbReference>
<feature type="transmembrane region" description="Helical" evidence="6">
    <location>
        <begin position="167"/>
        <end position="186"/>
    </location>
</feature>
<feature type="domain" description="NADH:quinone oxidoreductase/Mrp antiporter transmembrane" evidence="7">
    <location>
        <begin position="121"/>
        <end position="389"/>
    </location>
</feature>
<reference evidence="9 10" key="1">
    <citation type="submission" date="2016-11" db="EMBL/GenBank/DDBJ databases">
        <authorList>
            <person name="Jaros S."/>
            <person name="Januszkiewicz K."/>
            <person name="Wedrychowicz H."/>
        </authorList>
    </citation>
    <scope>NUCLEOTIDE SEQUENCE [LARGE SCALE GENOMIC DNA]</scope>
    <source>
        <strain evidence="9 10">DSM 21986</strain>
    </source>
</reference>
<dbReference type="GO" id="GO:0012505">
    <property type="term" value="C:endomembrane system"/>
    <property type="evidence" value="ECO:0007669"/>
    <property type="project" value="UniProtKB-SubCell"/>
</dbReference>
<dbReference type="PANTHER" id="PTHR42829">
    <property type="entry name" value="NADH-UBIQUINONE OXIDOREDUCTASE CHAIN 5"/>
    <property type="match status" value="1"/>
</dbReference>
<evidence type="ECO:0000256" key="6">
    <source>
        <dbReference type="SAM" id="Phobius"/>
    </source>
</evidence>
<evidence type="ECO:0000256" key="1">
    <source>
        <dbReference type="ARBA" id="ARBA00004127"/>
    </source>
</evidence>
<dbReference type="InterPro" id="IPR003945">
    <property type="entry name" value="NU5C-like"/>
</dbReference>
<feature type="transmembrane region" description="Helical" evidence="6">
    <location>
        <begin position="128"/>
        <end position="147"/>
    </location>
</feature>
<feature type="domain" description="NADH-Ubiquinone oxidoreductase (complex I) chain 5 N-terminal" evidence="8">
    <location>
        <begin position="65"/>
        <end position="104"/>
    </location>
</feature>
<dbReference type="GO" id="GO:0042773">
    <property type="term" value="P:ATP synthesis coupled electron transport"/>
    <property type="evidence" value="ECO:0007669"/>
    <property type="project" value="InterPro"/>
</dbReference>
<feature type="transmembrane region" description="Helical" evidence="6">
    <location>
        <begin position="230"/>
        <end position="250"/>
    </location>
</feature>
<accession>A0A1M5J9U8</accession>
<dbReference type="Pfam" id="PF00361">
    <property type="entry name" value="Proton_antipo_M"/>
    <property type="match status" value="1"/>
</dbReference>
<feature type="transmembrane region" description="Helical" evidence="6">
    <location>
        <begin position="463"/>
        <end position="487"/>
    </location>
</feature>
<feature type="transmembrane region" description="Helical" evidence="6">
    <location>
        <begin position="256"/>
        <end position="277"/>
    </location>
</feature>
<evidence type="ECO:0000259" key="7">
    <source>
        <dbReference type="Pfam" id="PF00361"/>
    </source>
</evidence>
<proteinExistence type="predicted"/>
<dbReference type="GO" id="GO:0003954">
    <property type="term" value="F:NADH dehydrogenase activity"/>
    <property type="evidence" value="ECO:0007669"/>
    <property type="project" value="TreeGrafter"/>
</dbReference>
<feature type="transmembrane region" description="Helical" evidence="6">
    <location>
        <begin position="427"/>
        <end position="447"/>
    </location>
</feature>
<dbReference type="Proteomes" id="UP000184041">
    <property type="component" value="Unassembled WGS sequence"/>
</dbReference>